<dbReference type="SUPFAM" id="SSF52540">
    <property type="entry name" value="P-loop containing nucleoside triphosphate hydrolases"/>
    <property type="match status" value="1"/>
</dbReference>
<comment type="caution">
    <text evidence="1">The sequence shown here is derived from an EMBL/GenBank/DDBJ whole genome shotgun (WGS) entry which is preliminary data.</text>
</comment>
<reference evidence="1 2" key="1">
    <citation type="journal article" date="2016" name="Nat. Commun.">
        <title>Thousands of microbial genomes shed light on interconnected biogeochemical processes in an aquifer system.</title>
        <authorList>
            <person name="Anantharaman K."/>
            <person name="Brown C.T."/>
            <person name="Hug L.A."/>
            <person name="Sharon I."/>
            <person name="Castelle C.J."/>
            <person name="Probst A.J."/>
            <person name="Thomas B.C."/>
            <person name="Singh A."/>
            <person name="Wilkins M.J."/>
            <person name="Karaoz U."/>
            <person name="Brodie E.L."/>
            <person name="Williams K.H."/>
            <person name="Hubbard S.S."/>
            <person name="Banfield J.F."/>
        </authorList>
    </citation>
    <scope>NUCLEOTIDE SEQUENCE [LARGE SCALE GENOMIC DNA]</scope>
</reference>
<evidence type="ECO:0008006" key="3">
    <source>
        <dbReference type="Google" id="ProtNLM"/>
    </source>
</evidence>
<dbReference type="AlphaFoldDB" id="A0A1F7JCY2"/>
<protein>
    <recommendedName>
        <fullName evidence="3">Cytidylate kinase</fullName>
    </recommendedName>
</protein>
<dbReference type="Pfam" id="PF13189">
    <property type="entry name" value="Cytidylate_kin2"/>
    <property type="match status" value="1"/>
</dbReference>
<sequence>MNLKFDNITISGGVAVGTTTLLNNLKPYLEPSGFKFRSTGQFIRNYTKENIMPVATLVSDDFDRNIESEVKKLLSTEKGWVMEGWLAGFVARELDNCFRILLICSENAVRIDRVVNRDKVSFTQAKNYIAQRESENFKKWKKIYGDADFFNYKFYHLVIDTLSSGPLETVGKVLDKLAYKIPAKTQ</sequence>
<evidence type="ECO:0000313" key="2">
    <source>
        <dbReference type="Proteomes" id="UP000177418"/>
    </source>
</evidence>
<organism evidence="1 2">
    <name type="scientific">Candidatus Roizmanbacteria bacterium RIFCSPLOWO2_02_FULL_36_11</name>
    <dbReference type="NCBI Taxonomy" id="1802071"/>
    <lineage>
        <taxon>Bacteria</taxon>
        <taxon>Candidatus Roizmaniibacteriota</taxon>
    </lineage>
</organism>
<dbReference type="Proteomes" id="UP000177418">
    <property type="component" value="Unassembled WGS sequence"/>
</dbReference>
<name>A0A1F7JCY2_9BACT</name>
<dbReference type="EMBL" id="MGAV01000018">
    <property type="protein sequence ID" value="OGK53480.1"/>
    <property type="molecule type" value="Genomic_DNA"/>
</dbReference>
<proteinExistence type="predicted"/>
<dbReference type="InterPro" id="IPR027417">
    <property type="entry name" value="P-loop_NTPase"/>
</dbReference>
<gene>
    <name evidence="1" type="ORF">A3H78_04615</name>
</gene>
<dbReference type="Gene3D" id="3.40.50.300">
    <property type="entry name" value="P-loop containing nucleotide triphosphate hydrolases"/>
    <property type="match status" value="1"/>
</dbReference>
<evidence type="ECO:0000313" key="1">
    <source>
        <dbReference type="EMBL" id="OGK53480.1"/>
    </source>
</evidence>
<accession>A0A1F7JCY2</accession>